<dbReference type="InterPro" id="IPR056884">
    <property type="entry name" value="NPHP3-like_N"/>
</dbReference>
<dbReference type="Pfam" id="PF01048">
    <property type="entry name" value="PNP_UDP_1"/>
    <property type="match status" value="1"/>
</dbReference>
<dbReference type="OrthoDB" id="4959772at2759"/>
<feature type="domain" description="Nucleoside phosphorylase" evidence="3">
    <location>
        <begin position="13"/>
        <end position="295"/>
    </location>
</feature>
<dbReference type="AlphaFoldDB" id="A0A0P7B1L3"/>
<evidence type="ECO:0000259" key="4">
    <source>
        <dbReference type="Pfam" id="PF22939"/>
    </source>
</evidence>
<dbReference type="SUPFAM" id="SSF52540">
    <property type="entry name" value="P-loop containing nucleoside triphosphate hydrolases"/>
    <property type="match status" value="1"/>
</dbReference>
<dbReference type="SMART" id="SM00248">
    <property type="entry name" value="ANK"/>
    <property type="match status" value="6"/>
</dbReference>
<dbReference type="PANTHER" id="PTHR46082">
    <property type="entry name" value="ATP/GTP-BINDING PROTEIN-RELATED"/>
    <property type="match status" value="1"/>
</dbReference>
<feature type="domain" description="DUF7069" evidence="5">
    <location>
        <begin position="516"/>
        <end position="567"/>
    </location>
</feature>
<reference evidence="7 8" key="1">
    <citation type="submission" date="2015-09" db="EMBL/GenBank/DDBJ databases">
        <title>Draft genome of a European isolate of the apple canker pathogen Neonectria ditissima.</title>
        <authorList>
            <person name="Gomez-Cortecero A."/>
            <person name="Harrison R.J."/>
            <person name="Armitage A.D."/>
        </authorList>
    </citation>
    <scope>NUCLEOTIDE SEQUENCE [LARGE SCALE GENOMIC DNA]</scope>
    <source>
        <strain evidence="7 8">R09/05</strain>
    </source>
</reference>
<dbReference type="Pfam" id="PF23239">
    <property type="entry name" value="DUF7069"/>
    <property type="match status" value="1"/>
</dbReference>
<evidence type="ECO:0000259" key="5">
    <source>
        <dbReference type="Pfam" id="PF23239"/>
    </source>
</evidence>
<feature type="repeat" description="ANK" evidence="2">
    <location>
        <begin position="895"/>
        <end position="927"/>
    </location>
</feature>
<sequence length="1082" mass="119742">MTSGRLPREAYRVGWICALPIELVAAQEMLDVEHGSISENNVIYHLGQMAEHNVVVACLSSGRTGTVSAAVMAQKMMTAFTQIQLKFLVGVGGGVPTKANDVRLGDVVISKPQDGHGGVVKIDSGKATPTGFQSNGHLDKPQAALLNAVSSLQAQHMRGRAALFMFLGKNKVPDFEKAAAGPDVLFETQYNHEGDTDCSHCDAERIVKRCPENRNIKVHYGTIASSDTLMRDGTQRDEVSKVFGGILCFEMEAAGLMDDFSCLVVRGICDYADSHKNKKWQPYAAGTAAACAKEILSVIPVEEVPSDPQISKRHEQFMTLLYEGGCDYNQTRLRNHTRVLGTSGPGCGKSVLSRHLIDDILPSNKTVVCYFFFKDDFVDQKAPSRTMCSLLHQLFLANPYLVTAEMLKRQATKGSNFFKSFPDLWNLFEKATNHQNVVCVVDALDECRDQDREQFTSAVKALCTELPEKEHDHRGVKFILTSRPHGSITRLFRLSLGGSIRTIHIQGEHGDTSDEIAREIKLVLDSRIDGIAKALPLDQDRTHLLRTRLHSVPNRTYLWITLIFDGILKRNPGLTSRDIIKITERPPQTIFDAYERMLKKVEDDNAESARRLLHIIVGAARPLSLQEVSLVLALGEGSSTSSITDSLVSLDPREVRDYLINLCGLLVDVVDEKVYLLHQTAREFLVNNPEILAESGNNVHKSITTQVYTWRHSILLEEAESIIATACIVYLFASLDTQFPTLHEYAVKHWPRHYRQSPKRCQRDLADKAKEVCKLSEKPTTPFSHWKEAKERIPESTRHLFLATAEGLAPVVRAILSKDFRLEVGSKSQRPHKWSDIEYKQRGNALLKTLGQERCYAVKLAWFAAAAEGHITITKLLLDVNVDINCTGNLSYIHGFRTALSYAVEEGHLRLVKLLLENNASIAAPCSSHSTPIMLAAARGRMQVLELLLRDKASHATINSLGPDNNTPLLRVAGQGYDDVARLLLSTGAANINLANTEGETAVHRAARGGHEGMVRLLLETGEVAEIDSQDKHGHSALSIAVESGYTKIAELLRSHNAIVDTYQRTKSVKFVSGGGENIQGQ</sequence>
<protein>
    <submittedName>
        <fullName evidence="7">Uncharacterized protein</fullName>
    </submittedName>
</protein>
<dbReference type="PANTHER" id="PTHR46082:SF11">
    <property type="entry name" value="AAA+ ATPASE DOMAIN-CONTAINING PROTEIN-RELATED"/>
    <property type="match status" value="1"/>
</dbReference>
<dbReference type="Gene3D" id="3.40.50.1580">
    <property type="entry name" value="Nucleoside phosphorylase domain"/>
    <property type="match status" value="1"/>
</dbReference>
<dbReference type="Proteomes" id="UP000050424">
    <property type="component" value="Unassembled WGS sequence"/>
</dbReference>
<comment type="caution">
    <text evidence="7">The sequence shown here is derived from an EMBL/GenBank/DDBJ whole genome shotgun (WGS) entry which is preliminary data.</text>
</comment>
<feature type="domain" description="GPI inositol-deacylase winged helix" evidence="4">
    <location>
        <begin position="606"/>
        <end position="688"/>
    </location>
</feature>
<dbReference type="SUPFAM" id="SSF48403">
    <property type="entry name" value="Ankyrin repeat"/>
    <property type="match status" value="1"/>
</dbReference>
<dbReference type="InterPro" id="IPR000845">
    <property type="entry name" value="Nucleoside_phosphorylase_d"/>
</dbReference>
<keyword evidence="8" id="KW-1185">Reference proteome</keyword>
<dbReference type="InterPro" id="IPR035994">
    <property type="entry name" value="Nucleoside_phosphorylase_sf"/>
</dbReference>
<evidence type="ECO:0000259" key="3">
    <source>
        <dbReference type="Pfam" id="PF01048"/>
    </source>
</evidence>
<evidence type="ECO:0000259" key="6">
    <source>
        <dbReference type="Pfam" id="PF24883"/>
    </source>
</evidence>
<gene>
    <name evidence="7" type="ORF">AK830_g11997</name>
</gene>
<evidence type="ECO:0000313" key="7">
    <source>
        <dbReference type="EMBL" id="KPM34576.1"/>
    </source>
</evidence>
<feature type="domain" description="Nephrocystin 3-like N-terminal" evidence="6">
    <location>
        <begin position="338"/>
        <end position="483"/>
    </location>
</feature>
<organism evidence="7 8">
    <name type="scientific">Neonectria ditissima</name>
    <dbReference type="NCBI Taxonomy" id="78410"/>
    <lineage>
        <taxon>Eukaryota</taxon>
        <taxon>Fungi</taxon>
        <taxon>Dikarya</taxon>
        <taxon>Ascomycota</taxon>
        <taxon>Pezizomycotina</taxon>
        <taxon>Sordariomycetes</taxon>
        <taxon>Hypocreomycetidae</taxon>
        <taxon>Hypocreales</taxon>
        <taxon>Nectriaceae</taxon>
        <taxon>Neonectria</taxon>
    </lineage>
</organism>
<dbReference type="Pfam" id="PF24883">
    <property type="entry name" value="NPHP3_N"/>
    <property type="match status" value="1"/>
</dbReference>
<evidence type="ECO:0000256" key="1">
    <source>
        <dbReference type="ARBA" id="ARBA00022737"/>
    </source>
</evidence>
<dbReference type="InterPro" id="IPR036770">
    <property type="entry name" value="Ankyrin_rpt-contain_sf"/>
</dbReference>
<dbReference type="InterPro" id="IPR055497">
    <property type="entry name" value="DUF7069"/>
</dbReference>
<proteinExistence type="predicted"/>
<evidence type="ECO:0000256" key="2">
    <source>
        <dbReference type="PROSITE-ProRule" id="PRU00023"/>
    </source>
</evidence>
<dbReference type="GO" id="GO:0009116">
    <property type="term" value="P:nucleoside metabolic process"/>
    <property type="evidence" value="ECO:0007669"/>
    <property type="project" value="InterPro"/>
</dbReference>
<dbReference type="PROSITE" id="PS50088">
    <property type="entry name" value="ANK_REPEAT"/>
    <property type="match status" value="4"/>
</dbReference>
<keyword evidence="2" id="KW-0040">ANK repeat</keyword>
<dbReference type="PROSITE" id="PS50297">
    <property type="entry name" value="ANK_REP_REGION"/>
    <property type="match status" value="2"/>
</dbReference>
<dbReference type="Gene3D" id="3.40.50.300">
    <property type="entry name" value="P-loop containing nucleotide triphosphate hydrolases"/>
    <property type="match status" value="1"/>
</dbReference>
<dbReference type="InterPro" id="IPR054471">
    <property type="entry name" value="GPIID_WHD"/>
</dbReference>
<dbReference type="GO" id="GO:0003824">
    <property type="term" value="F:catalytic activity"/>
    <property type="evidence" value="ECO:0007669"/>
    <property type="project" value="InterPro"/>
</dbReference>
<dbReference type="Pfam" id="PF12796">
    <property type="entry name" value="Ank_2"/>
    <property type="match status" value="2"/>
</dbReference>
<feature type="repeat" description="ANK" evidence="2">
    <location>
        <begin position="928"/>
        <end position="960"/>
    </location>
</feature>
<feature type="repeat" description="ANK" evidence="2">
    <location>
        <begin position="998"/>
        <end position="1030"/>
    </location>
</feature>
<dbReference type="InterPro" id="IPR002110">
    <property type="entry name" value="Ankyrin_rpt"/>
</dbReference>
<keyword evidence="1" id="KW-0677">Repeat</keyword>
<dbReference type="EMBL" id="LKCW01000322">
    <property type="protein sequence ID" value="KPM34576.1"/>
    <property type="molecule type" value="Genomic_DNA"/>
</dbReference>
<feature type="repeat" description="ANK" evidence="2">
    <location>
        <begin position="1033"/>
        <end position="1065"/>
    </location>
</feature>
<dbReference type="InterPro" id="IPR053137">
    <property type="entry name" value="NLR-like"/>
</dbReference>
<dbReference type="SUPFAM" id="SSF53167">
    <property type="entry name" value="Purine and uridine phosphorylases"/>
    <property type="match status" value="1"/>
</dbReference>
<evidence type="ECO:0000313" key="8">
    <source>
        <dbReference type="Proteomes" id="UP000050424"/>
    </source>
</evidence>
<accession>A0A0P7B1L3</accession>
<dbReference type="InterPro" id="IPR027417">
    <property type="entry name" value="P-loop_NTPase"/>
</dbReference>
<dbReference type="Pfam" id="PF22939">
    <property type="entry name" value="WHD_GPIID"/>
    <property type="match status" value="1"/>
</dbReference>
<dbReference type="STRING" id="78410.A0A0P7B1L3"/>
<dbReference type="Gene3D" id="1.25.40.20">
    <property type="entry name" value="Ankyrin repeat-containing domain"/>
    <property type="match status" value="1"/>
</dbReference>
<name>A0A0P7B1L3_9HYPO</name>